<evidence type="ECO:0000313" key="2">
    <source>
        <dbReference type="EMBL" id="KAK9815450.1"/>
    </source>
</evidence>
<evidence type="ECO:0000256" key="1">
    <source>
        <dbReference type="SAM" id="MobiDB-lite"/>
    </source>
</evidence>
<name>A0AAW1Q3R2_9CHLO</name>
<organism evidence="2 3">
    <name type="scientific">[Myrmecia] bisecta</name>
    <dbReference type="NCBI Taxonomy" id="41462"/>
    <lineage>
        <taxon>Eukaryota</taxon>
        <taxon>Viridiplantae</taxon>
        <taxon>Chlorophyta</taxon>
        <taxon>core chlorophytes</taxon>
        <taxon>Trebouxiophyceae</taxon>
        <taxon>Trebouxiales</taxon>
        <taxon>Trebouxiaceae</taxon>
        <taxon>Myrmecia</taxon>
    </lineage>
</organism>
<protein>
    <recommendedName>
        <fullName evidence="4">DUF4385 domain-containing protein</fullName>
    </recommendedName>
</protein>
<dbReference type="EMBL" id="JALJOR010000006">
    <property type="protein sequence ID" value="KAK9815450.1"/>
    <property type="molecule type" value="Genomic_DNA"/>
</dbReference>
<accession>A0AAW1Q3R2</accession>
<comment type="caution">
    <text evidence="2">The sequence shown here is derived from an EMBL/GenBank/DDBJ whole genome shotgun (WGS) entry which is preliminary data.</text>
</comment>
<keyword evidence="3" id="KW-1185">Reference proteome</keyword>
<dbReference type="Proteomes" id="UP001489004">
    <property type="component" value="Unassembled WGS sequence"/>
</dbReference>
<dbReference type="InterPro" id="IPR025494">
    <property type="entry name" value="DUF4385"/>
</dbReference>
<sequence>MPKRSQQEGVEASSHRPSKRAPYTSTTFTYPPQDSPPVDCRQQPQLYQVGRGEQGVLTVEPYKSEILPHWRFKTPDVARESSDKIWHLFLAYKTQSDFPGMDMSRKFLQMGYTRSMRYAKHKGGKKYNADGSTIAEVLDPVKLESAQVFKEVWKRAEADEVYQQLKAAHVKQYGRKTAP</sequence>
<evidence type="ECO:0008006" key="4">
    <source>
        <dbReference type="Google" id="ProtNLM"/>
    </source>
</evidence>
<proteinExistence type="predicted"/>
<dbReference type="AlphaFoldDB" id="A0AAW1Q3R2"/>
<dbReference type="Pfam" id="PF14328">
    <property type="entry name" value="DUF4385"/>
    <property type="match status" value="1"/>
</dbReference>
<gene>
    <name evidence="2" type="ORF">WJX72_003883</name>
</gene>
<evidence type="ECO:0000313" key="3">
    <source>
        <dbReference type="Proteomes" id="UP001489004"/>
    </source>
</evidence>
<feature type="compositionally biased region" description="Polar residues" evidence="1">
    <location>
        <begin position="23"/>
        <end position="32"/>
    </location>
</feature>
<reference evidence="2 3" key="1">
    <citation type="journal article" date="2024" name="Nat. Commun.">
        <title>Phylogenomics reveals the evolutionary origins of lichenization in chlorophyte algae.</title>
        <authorList>
            <person name="Puginier C."/>
            <person name="Libourel C."/>
            <person name="Otte J."/>
            <person name="Skaloud P."/>
            <person name="Haon M."/>
            <person name="Grisel S."/>
            <person name="Petersen M."/>
            <person name="Berrin J.G."/>
            <person name="Delaux P.M."/>
            <person name="Dal Grande F."/>
            <person name="Keller J."/>
        </authorList>
    </citation>
    <scope>NUCLEOTIDE SEQUENCE [LARGE SCALE GENOMIC DNA]</scope>
    <source>
        <strain evidence="2 3">SAG 2043</strain>
    </source>
</reference>
<feature type="region of interest" description="Disordered" evidence="1">
    <location>
        <begin position="1"/>
        <end position="39"/>
    </location>
</feature>